<name>A0A6I8LJB8_9PSEU</name>
<proteinExistence type="predicted"/>
<accession>A0A6I8LJB8</accession>
<sequence length="39" mass="4422">MSYSSRSHSMQMFAQHAHYCHDILTGAVAHLVHVLGWLV</sequence>
<dbReference type="AlphaFoldDB" id="A0A6I8LJB8"/>
<dbReference type="EMBL" id="CABVGP010000001">
    <property type="protein sequence ID" value="VVJ15765.1"/>
    <property type="molecule type" value="Genomic_DNA"/>
</dbReference>
<organism evidence="1 2">
    <name type="scientific">Amycolatopsis camponoti</name>
    <dbReference type="NCBI Taxonomy" id="2606593"/>
    <lineage>
        <taxon>Bacteria</taxon>
        <taxon>Bacillati</taxon>
        <taxon>Actinomycetota</taxon>
        <taxon>Actinomycetes</taxon>
        <taxon>Pseudonocardiales</taxon>
        <taxon>Pseudonocardiaceae</taxon>
        <taxon>Amycolatopsis</taxon>
    </lineage>
</organism>
<evidence type="ECO:0000313" key="1">
    <source>
        <dbReference type="EMBL" id="VVJ15765.1"/>
    </source>
</evidence>
<keyword evidence="2" id="KW-1185">Reference proteome</keyword>
<dbReference type="Proteomes" id="UP000399805">
    <property type="component" value="Unassembled WGS sequence"/>
</dbReference>
<evidence type="ECO:0000313" key="2">
    <source>
        <dbReference type="Proteomes" id="UP000399805"/>
    </source>
</evidence>
<gene>
    <name evidence="1" type="ORF">AA23TX_00786</name>
</gene>
<protein>
    <submittedName>
        <fullName evidence="1">Uncharacterized protein</fullName>
    </submittedName>
</protein>
<reference evidence="1 2" key="1">
    <citation type="submission" date="2019-09" db="EMBL/GenBank/DDBJ databases">
        <authorList>
            <person name="Leyn A S."/>
        </authorList>
    </citation>
    <scope>NUCLEOTIDE SEQUENCE [LARGE SCALE GENOMIC DNA]</scope>
    <source>
        <strain evidence="1">AA231_1</strain>
    </source>
</reference>